<evidence type="ECO:0000313" key="1">
    <source>
        <dbReference type="EnsemblMetazoa" id="GPPI038841-PA"/>
    </source>
</evidence>
<sequence length="79" mass="8530">MNDMDCKSKRQSCYENICVLSTSPVPYLNVHCSNFPCKSGAFFASASSAIIKDRIPGRSTTSISNLLFADDDDGIVSST</sequence>
<protein>
    <submittedName>
        <fullName evidence="1">Uncharacterized protein</fullName>
    </submittedName>
</protein>
<dbReference type="EMBL" id="JXJN01019463">
    <property type="status" value="NOT_ANNOTATED_CDS"/>
    <property type="molecule type" value="Genomic_DNA"/>
</dbReference>
<organism evidence="1 2">
    <name type="scientific">Glossina palpalis gambiensis</name>
    <dbReference type="NCBI Taxonomy" id="67801"/>
    <lineage>
        <taxon>Eukaryota</taxon>
        <taxon>Metazoa</taxon>
        <taxon>Ecdysozoa</taxon>
        <taxon>Arthropoda</taxon>
        <taxon>Hexapoda</taxon>
        <taxon>Insecta</taxon>
        <taxon>Pterygota</taxon>
        <taxon>Neoptera</taxon>
        <taxon>Endopterygota</taxon>
        <taxon>Diptera</taxon>
        <taxon>Brachycera</taxon>
        <taxon>Muscomorpha</taxon>
        <taxon>Hippoboscoidea</taxon>
        <taxon>Glossinidae</taxon>
        <taxon>Glossina</taxon>
    </lineage>
</organism>
<reference evidence="2" key="1">
    <citation type="submission" date="2015-01" db="EMBL/GenBank/DDBJ databases">
        <authorList>
            <person name="Aksoy S."/>
            <person name="Warren W."/>
            <person name="Wilson R.K."/>
        </authorList>
    </citation>
    <scope>NUCLEOTIDE SEQUENCE [LARGE SCALE GENOMIC DNA]</scope>
    <source>
        <strain evidence="2">IAEA</strain>
    </source>
</reference>
<proteinExistence type="predicted"/>
<dbReference type="EnsemblMetazoa" id="GPPI038841-RA">
    <property type="protein sequence ID" value="GPPI038841-PA"/>
    <property type="gene ID" value="GPPI038841"/>
</dbReference>
<dbReference type="VEuPathDB" id="VectorBase:GPPI038841"/>
<keyword evidence="2" id="KW-1185">Reference proteome</keyword>
<accession>A0A1B0BS31</accession>
<dbReference type="AlphaFoldDB" id="A0A1B0BS31"/>
<reference evidence="1" key="2">
    <citation type="submission" date="2020-05" db="UniProtKB">
        <authorList>
            <consortium name="EnsemblMetazoa"/>
        </authorList>
    </citation>
    <scope>IDENTIFICATION</scope>
    <source>
        <strain evidence="1">IAEA</strain>
    </source>
</reference>
<dbReference type="Proteomes" id="UP000092460">
    <property type="component" value="Unassembled WGS sequence"/>
</dbReference>
<name>A0A1B0BS31_9MUSC</name>
<evidence type="ECO:0000313" key="2">
    <source>
        <dbReference type="Proteomes" id="UP000092460"/>
    </source>
</evidence>